<sequence length="80" mass="9013">MPTPHRSPSDELAQLRARAERAEQALARVADLALDMRTWAIGTADPLRYADEIANALLPPGRIYLPGQAIQVLEKWRRRP</sequence>
<dbReference type="AlphaFoldDB" id="A0A7W9IN78"/>
<evidence type="ECO:0000313" key="2">
    <source>
        <dbReference type="Proteomes" id="UP000540685"/>
    </source>
</evidence>
<organism evidence="1 2">
    <name type="scientific">Streptosporangium becharense</name>
    <dbReference type="NCBI Taxonomy" id="1816182"/>
    <lineage>
        <taxon>Bacteria</taxon>
        <taxon>Bacillati</taxon>
        <taxon>Actinomycetota</taxon>
        <taxon>Actinomycetes</taxon>
        <taxon>Streptosporangiales</taxon>
        <taxon>Streptosporangiaceae</taxon>
        <taxon>Streptosporangium</taxon>
    </lineage>
</organism>
<dbReference type="Proteomes" id="UP000540685">
    <property type="component" value="Unassembled WGS sequence"/>
</dbReference>
<keyword evidence="2" id="KW-1185">Reference proteome</keyword>
<comment type="caution">
    <text evidence="1">The sequence shown here is derived from an EMBL/GenBank/DDBJ whole genome shotgun (WGS) entry which is preliminary data.</text>
</comment>
<name>A0A7W9IN78_9ACTN</name>
<evidence type="ECO:0000313" key="1">
    <source>
        <dbReference type="EMBL" id="MBB5823787.1"/>
    </source>
</evidence>
<reference evidence="1 2" key="1">
    <citation type="submission" date="2020-08" db="EMBL/GenBank/DDBJ databases">
        <title>Sequencing the genomes of 1000 actinobacteria strains.</title>
        <authorList>
            <person name="Klenk H.-P."/>
        </authorList>
    </citation>
    <scope>NUCLEOTIDE SEQUENCE [LARGE SCALE GENOMIC DNA]</scope>
    <source>
        <strain evidence="1 2">DSM 46887</strain>
    </source>
</reference>
<dbReference type="EMBL" id="JACHMP010000002">
    <property type="protein sequence ID" value="MBB5823787.1"/>
    <property type="molecule type" value="Genomic_DNA"/>
</dbReference>
<proteinExistence type="predicted"/>
<gene>
    <name evidence="1" type="ORF">F4562_006936</name>
</gene>
<protein>
    <submittedName>
        <fullName evidence="1">Uncharacterized protein</fullName>
    </submittedName>
</protein>
<accession>A0A7W9IN78</accession>
<dbReference type="RefSeq" id="WP_184538034.1">
    <property type="nucleotide sequence ID" value="NZ_JACHMP010000002.1"/>
</dbReference>